<gene>
    <name evidence="2" type="ORF">NRB56_26970</name>
</gene>
<keyword evidence="3" id="KW-1185">Reference proteome</keyword>
<organism evidence="2 3">
    <name type="scientific">Nocardia aurantia</name>
    <dbReference type="NCBI Taxonomy" id="2585199"/>
    <lineage>
        <taxon>Bacteria</taxon>
        <taxon>Bacillati</taxon>
        <taxon>Actinomycetota</taxon>
        <taxon>Actinomycetes</taxon>
        <taxon>Mycobacteriales</taxon>
        <taxon>Nocardiaceae</taxon>
        <taxon>Nocardia</taxon>
    </lineage>
</organism>
<sequence length="91" mass="9867">MTALLPAGGRKVVRPNPSRERGGRTLARHAAAPGRPAVPLRTGRHAAPSGARRTRPAHAALDRYDRMMLGLAGWLLAVRVALVGERQFDER</sequence>
<dbReference type="EMBL" id="WEGI01000005">
    <property type="protein sequence ID" value="MQY27115.1"/>
    <property type="molecule type" value="Genomic_DNA"/>
</dbReference>
<protein>
    <submittedName>
        <fullName evidence="2">Uncharacterized protein</fullName>
    </submittedName>
</protein>
<dbReference type="RefSeq" id="WP_153341848.1">
    <property type="nucleotide sequence ID" value="NZ_WEGI01000005.1"/>
</dbReference>
<evidence type="ECO:0000256" key="1">
    <source>
        <dbReference type="SAM" id="MobiDB-lite"/>
    </source>
</evidence>
<comment type="caution">
    <text evidence="2">The sequence shown here is derived from an EMBL/GenBank/DDBJ whole genome shotgun (WGS) entry which is preliminary data.</text>
</comment>
<reference evidence="2 3" key="1">
    <citation type="submission" date="2019-10" db="EMBL/GenBank/DDBJ databases">
        <title>Nocardia macrotermitis sp. nov. and Nocardia aurantia sp. nov., isolated from the gut of fungus growing-termite Macrotermes natalensis.</title>
        <authorList>
            <person name="Benndorf R."/>
            <person name="Schwitalla J."/>
            <person name="Martin K."/>
            <person name="De Beer W."/>
            <person name="Kaster A.-K."/>
            <person name="Vollmers J."/>
            <person name="Poulsen M."/>
            <person name="Beemelmanns C."/>
        </authorList>
    </citation>
    <scope>NUCLEOTIDE SEQUENCE [LARGE SCALE GENOMIC DNA]</scope>
    <source>
        <strain evidence="2 3">RB56</strain>
    </source>
</reference>
<name>A0A7K0DMZ3_9NOCA</name>
<feature type="region of interest" description="Disordered" evidence="1">
    <location>
        <begin position="1"/>
        <end position="56"/>
    </location>
</feature>
<proteinExistence type="predicted"/>
<dbReference type="Proteomes" id="UP000431401">
    <property type="component" value="Unassembled WGS sequence"/>
</dbReference>
<evidence type="ECO:0000313" key="2">
    <source>
        <dbReference type="EMBL" id="MQY27115.1"/>
    </source>
</evidence>
<evidence type="ECO:0000313" key="3">
    <source>
        <dbReference type="Proteomes" id="UP000431401"/>
    </source>
</evidence>
<accession>A0A7K0DMZ3</accession>
<dbReference type="AlphaFoldDB" id="A0A7K0DMZ3"/>
<dbReference type="OrthoDB" id="4570502at2"/>